<dbReference type="EMBL" id="HBHQ01013256">
    <property type="protein sequence ID" value="CAD9816992.1"/>
    <property type="molecule type" value="Transcribed_RNA"/>
</dbReference>
<dbReference type="InterPro" id="IPR036013">
    <property type="entry name" value="Band_7/SPFH_dom_sf"/>
</dbReference>
<accession>A0A7S2UGS3</accession>
<evidence type="ECO:0000313" key="3">
    <source>
        <dbReference type="EMBL" id="CAD9816992.1"/>
    </source>
</evidence>
<proteinExistence type="predicted"/>
<dbReference type="Pfam" id="PF01145">
    <property type="entry name" value="Band_7"/>
    <property type="match status" value="2"/>
</dbReference>
<dbReference type="PANTHER" id="PTHR43327">
    <property type="entry name" value="STOMATIN-LIKE PROTEIN 2, MITOCHONDRIAL"/>
    <property type="match status" value="1"/>
</dbReference>
<evidence type="ECO:0000256" key="1">
    <source>
        <dbReference type="SAM" id="MobiDB-lite"/>
    </source>
</evidence>
<dbReference type="InterPro" id="IPR050710">
    <property type="entry name" value="Band7/mec-2_domain"/>
</dbReference>
<dbReference type="AlphaFoldDB" id="A0A7S2UGS3"/>
<feature type="compositionally biased region" description="Low complexity" evidence="1">
    <location>
        <begin position="549"/>
        <end position="559"/>
    </location>
</feature>
<evidence type="ECO:0000259" key="2">
    <source>
        <dbReference type="Pfam" id="PF01145"/>
    </source>
</evidence>
<feature type="domain" description="Band 7" evidence="2">
    <location>
        <begin position="250"/>
        <end position="305"/>
    </location>
</feature>
<dbReference type="InterPro" id="IPR001107">
    <property type="entry name" value="Band_7"/>
</dbReference>
<sequence length="595" mass="65976">MSYANPTETLTSNDIRSVGAANEEFGSDTSLIVARPGGGLCCSFPLFWFTVPEGFYALVARHGKQEKYSESTYVWPPGLHVGSPWLRVSHLVTKQIMVFNTPVRGCKTKDNVTVQIDVCVTLRVMGGDHEGDDPENVYKFVHMVTAMGLQQQLTDAQAEAVRTLARSVTHTEVFGLRSVSPEELVGAQGPLFSAGGAPLTEIMELANEGGPNFGRQDSELTDKFGEEKRDLEGEHDAMDPIEAGFNTETGASVTDAMRDRLNRQFKPQGVEILDVIIQQITLPEEIEKQMSQKTMVISQNAEQRMQQKYDMLNLSQMEGIKTLKQSQSEAKMELLKDGEFDALQEKLKLQESMARGERSWREIDMQMHVDVDMINAESSLKVQRIQDETTLVVQKIKETSEANADIVRVNAFAEVEEIDAKAELSVAKHQAQADKALFKAEGASAVMNRTLNEHMTSLHRLDAQSALALNDKLIVTGTEGGDAANQFILADAALRDIKKRDPSSEQERSVILSELAVASGQAQIRLNVWDNHPAATTPTQEEKVENHTPRVWPVTRPTPVTEPTPKPEPRQYAASSRPPPPKTTTTRQKHRQSAY</sequence>
<name>A0A7S2UGS3_9STRA</name>
<gene>
    <name evidence="3" type="ORF">ASEP1449_LOCUS8824</name>
</gene>
<dbReference type="Gene3D" id="3.30.479.30">
    <property type="entry name" value="Band 7 domain"/>
    <property type="match status" value="1"/>
</dbReference>
<feature type="region of interest" description="Disordered" evidence="1">
    <location>
        <begin position="534"/>
        <end position="595"/>
    </location>
</feature>
<organism evidence="3">
    <name type="scientific">Attheya septentrionalis</name>
    <dbReference type="NCBI Taxonomy" id="420275"/>
    <lineage>
        <taxon>Eukaryota</taxon>
        <taxon>Sar</taxon>
        <taxon>Stramenopiles</taxon>
        <taxon>Ochrophyta</taxon>
        <taxon>Bacillariophyta</taxon>
        <taxon>Coscinodiscophyceae</taxon>
        <taxon>Chaetocerotophycidae</taxon>
        <taxon>Chaetocerotales</taxon>
        <taxon>Attheyaceae</taxon>
        <taxon>Attheya</taxon>
    </lineage>
</organism>
<protein>
    <recommendedName>
        <fullName evidence="2">Band 7 domain-containing protein</fullName>
    </recommendedName>
</protein>
<reference evidence="3" key="1">
    <citation type="submission" date="2021-01" db="EMBL/GenBank/DDBJ databases">
        <authorList>
            <person name="Corre E."/>
            <person name="Pelletier E."/>
            <person name="Niang G."/>
            <person name="Scheremetjew M."/>
            <person name="Finn R."/>
            <person name="Kale V."/>
            <person name="Holt S."/>
            <person name="Cochrane G."/>
            <person name="Meng A."/>
            <person name="Brown T."/>
            <person name="Cohen L."/>
        </authorList>
    </citation>
    <scope>NUCLEOTIDE SEQUENCE</scope>
    <source>
        <strain evidence="3">CCMP2084</strain>
    </source>
</reference>
<dbReference type="PANTHER" id="PTHR43327:SF9">
    <property type="entry name" value="BAND 7 DOMAIN-CONTAINING PROTEIN"/>
    <property type="match status" value="1"/>
</dbReference>
<feature type="domain" description="Band 7" evidence="2">
    <location>
        <begin position="50"/>
        <end position="177"/>
    </location>
</feature>
<dbReference type="SUPFAM" id="SSF117892">
    <property type="entry name" value="Band 7/SPFH domain"/>
    <property type="match status" value="1"/>
</dbReference>